<evidence type="ECO:0000259" key="1">
    <source>
        <dbReference type="Pfam" id="PF23896"/>
    </source>
</evidence>
<name>A0A192Y9N8_9CAUD</name>
<dbReference type="GeneID" id="29079498"/>
<gene>
    <name evidence="2" type="ORF">NBD2_68</name>
</gene>
<reference evidence="2 3" key="1">
    <citation type="submission" date="2016-04" db="EMBL/GenBank/DDBJ databases">
        <title>Complete Genome of E. coli phage vB_EcoS_NBD2.</title>
        <authorList>
            <person name="Truncaite L."/>
            <person name="Kaliniene L."/>
            <person name="Zajanckauskaite A."/>
            <person name="Meskys R."/>
        </authorList>
    </citation>
    <scope>NUCLEOTIDE SEQUENCE [LARGE SCALE GENOMIC DNA]</scope>
</reference>
<protein>
    <recommendedName>
        <fullName evidence="1">DUF7244 domain-containing protein</fullName>
    </recommendedName>
</protein>
<dbReference type="RefSeq" id="YP_009284692.1">
    <property type="nucleotide sequence ID" value="NC_031050.1"/>
</dbReference>
<evidence type="ECO:0000313" key="3">
    <source>
        <dbReference type="Proteomes" id="UP000202254"/>
    </source>
</evidence>
<dbReference type="KEGG" id="vg:29079498"/>
<evidence type="ECO:0000313" key="2">
    <source>
        <dbReference type="EMBL" id="ANM45910.1"/>
    </source>
</evidence>
<dbReference type="Proteomes" id="UP000202254">
    <property type="component" value="Segment"/>
</dbReference>
<dbReference type="Pfam" id="PF23896">
    <property type="entry name" value="DUF7244"/>
    <property type="match status" value="1"/>
</dbReference>
<organism evidence="2 3">
    <name type="scientific">Escherichia phage vB_EcoS_NBD2</name>
    <dbReference type="NCBI Taxonomy" id="1852563"/>
    <lineage>
        <taxon>Viruses</taxon>
        <taxon>Duplodnaviria</taxon>
        <taxon>Heunggongvirae</taxon>
        <taxon>Uroviricota</taxon>
        <taxon>Caudoviricetes</taxon>
        <taxon>Drexlerviridae</taxon>
        <taxon>Vilniusvirus</taxon>
        <taxon>Vilniusvirus NBD2</taxon>
    </lineage>
</organism>
<dbReference type="InterPro" id="IPR055668">
    <property type="entry name" value="DUF7244"/>
</dbReference>
<dbReference type="EMBL" id="KX130668">
    <property type="protein sequence ID" value="ANM45910.1"/>
    <property type="molecule type" value="Genomic_DNA"/>
</dbReference>
<feature type="domain" description="DUF7244" evidence="1">
    <location>
        <begin position="1"/>
        <end position="54"/>
    </location>
</feature>
<sequence length="58" mass="6586">MKVRCIRNDSKSLPYYVGAVYRAVDIGGMYEIRDGQGSAIHAPLEGHYLEFIPIEEKK</sequence>
<dbReference type="OrthoDB" id="23586at10239"/>
<accession>A0A192Y9N8</accession>
<proteinExistence type="predicted"/>
<keyword evidence="3" id="KW-1185">Reference proteome</keyword>